<dbReference type="Proteomes" id="UP000006529">
    <property type="component" value="Segment"/>
</dbReference>
<name>E3SMG4_9CAUD</name>
<dbReference type="OrthoDB" id="4979at10239"/>
<dbReference type="EMBL" id="GU071100">
    <property type="protein sequence ID" value="ADP00059.1"/>
    <property type="molecule type" value="Genomic_DNA"/>
</dbReference>
<protein>
    <submittedName>
        <fullName evidence="2">Major capsid protein</fullName>
    </submittedName>
</protein>
<dbReference type="Pfam" id="PF21703">
    <property type="entry name" value="Gp10A-like"/>
    <property type="match status" value="1"/>
</dbReference>
<gene>
    <name evidence="2" type="ORF">CYOG_00038</name>
</gene>
<organism evidence="2 3">
    <name type="scientific">Cyanophage 9515-10a</name>
    <dbReference type="NCBI Taxonomy" id="444875"/>
    <lineage>
        <taxon>Viruses</taxon>
        <taxon>Duplodnaviria</taxon>
        <taxon>Heunggongvirae</taxon>
        <taxon>Uroviricota</taxon>
        <taxon>Caudoviricetes</taxon>
        <taxon>Autographivirales</taxon>
        <taxon>Sechaudvirinae</taxon>
        <taxon>Tangaroavirus</taxon>
        <taxon>Tangaroavirus tv951510a</taxon>
    </lineage>
</organism>
<accession>E3SMG4</accession>
<proteinExistence type="predicted"/>
<reference evidence="2 3" key="1">
    <citation type="submission" date="2009-10" db="EMBL/GenBank/DDBJ databases">
        <title>The Genome Sequence of Cyanophage 9515-10a.</title>
        <authorList>
            <consortium name="The Broad Institute Genome Sequencing Platform"/>
            <person name="Henn M.R."/>
            <person name="Sullivan M.S."/>
            <person name="Osburne M.S."/>
            <person name="Levin J."/>
            <person name="Malboeuf C."/>
            <person name="Casali M."/>
            <person name="Russ C."/>
            <person name="Lennon N."/>
            <person name="Erlich R."/>
            <person name="Young S.K."/>
            <person name="Koehrsen M."/>
            <person name="Yandava C."/>
            <person name="Zeng Q."/>
            <person name="Alvarado L."/>
            <person name="Anderson S."/>
            <person name="Berlin A."/>
            <person name="Borenstein D."/>
            <person name="Chen Z."/>
            <person name="Engels R."/>
            <person name="Freedman E."/>
            <person name="Gellesch M."/>
            <person name="Goldberg J."/>
            <person name="Green L."/>
            <person name="Griggs A."/>
            <person name="Gujja S."/>
            <person name="Heiman D."/>
            <person name="Hepburn T."/>
            <person name="Howarth C."/>
            <person name="Jen D."/>
            <person name="Larson L."/>
            <person name="Lewis B."/>
            <person name="Mehta T."/>
            <person name="Park D."/>
            <person name="Pearson M."/>
            <person name="Roberts A."/>
            <person name="Ryan E."/>
            <person name="Saif S."/>
            <person name="Shea T."/>
            <person name="Shenoy N."/>
            <person name="Sisk P."/>
            <person name="Stolte C."/>
            <person name="Sykes S."/>
            <person name="Walk T."/>
            <person name="White J."/>
            <person name="Yu Q."/>
            <person name="Coleman M.L."/>
            <person name="Huang K.H."/>
            <person name="Weigele P.R."/>
            <person name="DeFrancesco A.S."/>
            <person name="Kern S.E."/>
            <person name="Thompson L.R."/>
            <person name="Fu R."/>
            <person name="Hombeck B."/>
            <person name="Chisholm S.W."/>
            <person name="Haas B."/>
            <person name="Nusbaum C."/>
            <person name="Galagan J."/>
            <person name="Birren B."/>
        </authorList>
    </citation>
    <scope>NUCLEOTIDE SEQUENCE [LARGE SCALE GENOMIC DNA]</scope>
    <source>
        <strain evidence="2">9515-10a</strain>
    </source>
</reference>
<evidence type="ECO:0000259" key="1">
    <source>
        <dbReference type="Pfam" id="PF21703"/>
    </source>
</evidence>
<keyword evidence="3" id="KW-1185">Reference proteome</keyword>
<evidence type="ECO:0000313" key="3">
    <source>
        <dbReference type="Proteomes" id="UP000006529"/>
    </source>
</evidence>
<dbReference type="InterPro" id="IPR049301">
    <property type="entry name" value="Capsid_Gp10A/Gp10B-like_dom"/>
</dbReference>
<dbReference type="KEGG" id="vg:11538030"/>
<evidence type="ECO:0000313" key="2">
    <source>
        <dbReference type="EMBL" id="ADP00059.1"/>
    </source>
</evidence>
<feature type="domain" description="Capsid Gp10A/Gp10B-like" evidence="1">
    <location>
        <begin position="63"/>
        <end position="267"/>
    </location>
</feature>
<sequence>MAQQSTAHQASLTRPGQSNATGDARALYLKLFSGEMFKGFQHNAIARDLVMKRTLKNGKSLQFIYTGHTKAEFHTPGNSILGNSDGAPPVAEKTITVDDLLISSAFVYELDETLAHYELRGEISKKIGYALAQKYDRLIFRSILRGARKESPVSKAGFVEPGGTQIRVGSNAQASDAIDPDALVTAFYDAAAALDEKGVSSEGRVAVLNPRQYYALIKGLDGSGIGAYLVNRDSQGDALQSGKGIYEIAGIKIYKSMNVPFFGEYGTKLGGSAGAEVPGITSPGNLGSFVQQSVEDARNSVTGINNEYGQQGDFTKSCGVIFQREAAGVVEAIGPQVQVTSGDVSVVYQGDVILGRLAMGADYLNPAAAVELYAGAATGNAAF</sequence>
<dbReference type="GeneID" id="11538030"/>
<dbReference type="RefSeq" id="YP_005087431.1">
    <property type="nucleotide sequence ID" value="NC_016657.1"/>
</dbReference>
<dbReference type="SUPFAM" id="SSF56563">
    <property type="entry name" value="Major capsid protein gp5"/>
    <property type="match status" value="1"/>
</dbReference>